<organism evidence="7 8">
    <name type="scientific">Paenibacillus polysaccharolyticus</name>
    <dbReference type="NCBI Taxonomy" id="582692"/>
    <lineage>
        <taxon>Bacteria</taxon>
        <taxon>Bacillati</taxon>
        <taxon>Bacillota</taxon>
        <taxon>Bacilli</taxon>
        <taxon>Bacillales</taxon>
        <taxon>Paenibacillaceae</taxon>
        <taxon>Paenibacillus</taxon>
    </lineage>
</organism>
<reference evidence="8" key="1">
    <citation type="submission" date="2016-10" db="EMBL/GenBank/DDBJ databases">
        <authorList>
            <person name="Varghese N."/>
            <person name="Submissions S."/>
        </authorList>
    </citation>
    <scope>NUCLEOTIDE SEQUENCE [LARGE SCALE GENOMIC DNA]</scope>
    <source>
        <strain evidence="8">BL9</strain>
    </source>
</reference>
<dbReference type="SMART" id="SM00100">
    <property type="entry name" value="cNMP"/>
    <property type="match status" value="1"/>
</dbReference>
<dbReference type="EMBL" id="FMVM01000006">
    <property type="protein sequence ID" value="SCY59536.1"/>
    <property type="molecule type" value="Genomic_DNA"/>
</dbReference>
<evidence type="ECO:0000259" key="6">
    <source>
        <dbReference type="PROSITE" id="PS51063"/>
    </source>
</evidence>
<dbReference type="PANTHER" id="PTHR24567:SF74">
    <property type="entry name" value="HTH-TYPE TRANSCRIPTIONAL REGULATOR ARCR"/>
    <property type="match status" value="1"/>
</dbReference>
<keyword evidence="1" id="KW-0805">Transcription regulation</keyword>
<evidence type="ECO:0000256" key="3">
    <source>
        <dbReference type="ARBA" id="ARBA00023159"/>
    </source>
</evidence>
<dbReference type="Pfam" id="PF13545">
    <property type="entry name" value="HTH_Crp_2"/>
    <property type="match status" value="1"/>
</dbReference>
<dbReference type="SMART" id="SM00419">
    <property type="entry name" value="HTH_CRP"/>
    <property type="match status" value="1"/>
</dbReference>
<dbReference type="PRINTS" id="PR00034">
    <property type="entry name" value="HTHCRP"/>
</dbReference>
<name>A0A1G5H6Z7_9BACL</name>
<dbReference type="InterPro" id="IPR000595">
    <property type="entry name" value="cNMP-bd_dom"/>
</dbReference>
<dbReference type="AlphaFoldDB" id="A0A1G5H6Z7"/>
<dbReference type="InterPro" id="IPR014710">
    <property type="entry name" value="RmlC-like_jellyroll"/>
</dbReference>
<evidence type="ECO:0000256" key="2">
    <source>
        <dbReference type="ARBA" id="ARBA00023125"/>
    </source>
</evidence>
<keyword evidence="3" id="KW-0010">Activator</keyword>
<sequence>MGTVFVERITRKVEQTQTQTEAGKMTQRTGGILSFVTPEQWSLIEEKMQPKKVKSGYSLFLEGDEAGYLYYIRSGRVKLTKSTEDGKEIILSIQQRGDLIGEFGGIGGLNHSYSAEMAEKGELAIISLTDLESVLSKNGDLALKFLQWMALAQRITQSRFRDLLLYGKAGALASTLIRASNTYGKIVPDGIVLEMKLNHTELAEMIGATRESVTRMLGAWKEQGTLDMLDGKLMIRDMAALRCMCGCPSFPSCPKELCRL</sequence>
<dbReference type="PROSITE" id="PS50042">
    <property type="entry name" value="CNMP_BINDING_3"/>
    <property type="match status" value="1"/>
</dbReference>
<evidence type="ECO:0000256" key="4">
    <source>
        <dbReference type="ARBA" id="ARBA00023163"/>
    </source>
</evidence>
<gene>
    <name evidence="7" type="ORF">SAMN05720606_106247</name>
</gene>
<evidence type="ECO:0000313" key="8">
    <source>
        <dbReference type="Proteomes" id="UP000198538"/>
    </source>
</evidence>
<dbReference type="Gene3D" id="2.60.120.10">
    <property type="entry name" value="Jelly Rolls"/>
    <property type="match status" value="1"/>
</dbReference>
<dbReference type="PANTHER" id="PTHR24567">
    <property type="entry name" value="CRP FAMILY TRANSCRIPTIONAL REGULATORY PROTEIN"/>
    <property type="match status" value="1"/>
</dbReference>
<dbReference type="Gene3D" id="1.10.10.10">
    <property type="entry name" value="Winged helix-like DNA-binding domain superfamily/Winged helix DNA-binding domain"/>
    <property type="match status" value="1"/>
</dbReference>
<feature type="domain" description="Cyclic nucleotide-binding" evidence="5">
    <location>
        <begin position="32"/>
        <end position="141"/>
    </location>
</feature>
<dbReference type="InterPro" id="IPR018490">
    <property type="entry name" value="cNMP-bd_dom_sf"/>
</dbReference>
<dbReference type="SUPFAM" id="SSF51206">
    <property type="entry name" value="cAMP-binding domain-like"/>
    <property type="match status" value="1"/>
</dbReference>
<dbReference type="RefSeq" id="WP_090918931.1">
    <property type="nucleotide sequence ID" value="NZ_FMVM01000006.1"/>
</dbReference>
<dbReference type="InterPro" id="IPR036388">
    <property type="entry name" value="WH-like_DNA-bd_sf"/>
</dbReference>
<dbReference type="InterPro" id="IPR050397">
    <property type="entry name" value="Env_Response_Regulators"/>
</dbReference>
<dbReference type="InterPro" id="IPR036390">
    <property type="entry name" value="WH_DNA-bd_sf"/>
</dbReference>
<proteinExistence type="predicted"/>
<dbReference type="InterPro" id="IPR012318">
    <property type="entry name" value="HTH_CRP"/>
</dbReference>
<dbReference type="Proteomes" id="UP000198538">
    <property type="component" value="Unassembled WGS sequence"/>
</dbReference>
<dbReference type="GO" id="GO:0003700">
    <property type="term" value="F:DNA-binding transcription factor activity"/>
    <property type="evidence" value="ECO:0007669"/>
    <property type="project" value="TreeGrafter"/>
</dbReference>
<dbReference type="PROSITE" id="PS51063">
    <property type="entry name" value="HTH_CRP_2"/>
    <property type="match status" value="1"/>
</dbReference>
<dbReference type="Pfam" id="PF00027">
    <property type="entry name" value="cNMP_binding"/>
    <property type="match status" value="1"/>
</dbReference>
<accession>A0A1G5H6Z7</accession>
<feature type="domain" description="HTH crp-type" evidence="6">
    <location>
        <begin position="166"/>
        <end position="239"/>
    </location>
</feature>
<protein>
    <submittedName>
        <fullName evidence="7">CRP/FNR family transcriptional regulator, anaerobic regulatory protein</fullName>
    </submittedName>
</protein>
<dbReference type="GO" id="GO:0005829">
    <property type="term" value="C:cytosol"/>
    <property type="evidence" value="ECO:0007669"/>
    <property type="project" value="TreeGrafter"/>
</dbReference>
<keyword evidence="4" id="KW-0804">Transcription</keyword>
<evidence type="ECO:0000313" key="7">
    <source>
        <dbReference type="EMBL" id="SCY59536.1"/>
    </source>
</evidence>
<dbReference type="SUPFAM" id="SSF46785">
    <property type="entry name" value="Winged helix' DNA-binding domain"/>
    <property type="match status" value="1"/>
</dbReference>
<keyword evidence="2" id="KW-0238">DNA-binding</keyword>
<evidence type="ECO:0000256" key="1">
    <source>
        <dbReference type="ARBA" id="ARBA00023015"/>
    </source>
</evidence>
<dbReference type="STRING" id="582692.SAMN05720606_106247"/>
<keyword evidence="8" id="KW-1185">Reference proteome</keyword>
<evidence type="ECO:0000259" key="5">
    <source>
        <dbReference type="PROSITE" id="PS50042"/>
    </source>
</evidence>
<dbReference type="GO" id="GO:0003677">
    <property type="term" value="F:DNA binding"/>
    <property type="evidence" value="ECO:0007669"/>
    <property type="project" value="UniProtKB-KW"/>
</dbReference>
<dbReference type="CDD" id="cd00038">
    <property type="entry name" value="CAP_ED"/>
    <property type="match status" value="1"/>
</dbReference>